<protein>
    <submittedName>
        <fullName evidence="5">PPE family protein</fullName>
    </submittedName>
</protein>
<dbReference type="Proteomes" id="UP001064782">
    <property type="component" value="Unassembled WGS sequence"/>
</dbReference>
<evidence type="ECO:0000313" key="4">
    <source>
        <dbReference type="EMBL" id="GLB86076.1"/>
    </source>
</evidence>
<feature type="domain" description="PPE" evidence="2">
    <location>
        <begin position="2"/>
        <end position="164"/>
    </location>
</feature>
<dbReference type="Pfam" id="PF00823">
    <property type="entry name" value="PPE"/>
    <property type="match status" value="1"/>
</dbReference>
<dbReference type="Proteomes" id="UP001165663">
    <property type="component" value="Unassembled WGS sequence"/>
</dbReference>
<name>A0A9P3UYG7_9MYCO</name>
<feature type="domain" description="PPE family C-terminal" evidence="3">
    <location>
        <begin position="292"/>
        <end position="367"/>
    </location>
</feature>
<evidence type="ECO:0000259" key="2">
    <source>
        <dbReference type="Pfam" id="PF00823"/>
    </source>
</evidence>
<dbReference type="SUPFAM" id="SSF140459">
    <property type="entry name" value="PE/PPE dimer-like"/>
    <property type="match status" value="1"/>
</dbReference>
<dbReference type="EMBL" id="BRZI01000005">
    <property type="protein sequence ID" value="GLD29327.1"/>
    <property type="molecule type" value="Genomic_DNA"/>
</dbReference>
<comment type="similarity">
    <text evidence="1">Belongs to the mycobacterial PPE family.</text>
</comment>
<evidence type="ECO:0000259" key="3">
    <source>
        <dbReference type="Pfam" id="PF12484"/>
    </source>
</evidence>
<evidence type="ECO:0000313" key="5">
    <source>
        <dbReference type="EMBL" id="GLD29327.1"/>
    </source>
</evidence>
<dbReference type="InterPro" id="IPR038332">
    <property type="entry name" value="PPE_sf"/>
</dbReference>
<dbReference type="GO" id="GO:0052572">
    <property type="term" value="P:response to host immune response"/>
    <property type="evidence" value="ECO:0007669"/>
    <property type="project" value="TreeGrafter"/>
</dbReference>
<evidence type="ECO:0000256" key="1">
    <source>
        <dbReference type="ARBA" id="ARBA00010652"/>
    </source>
</evidence>
<dbReference type="InterPro" id="IPR000030">
    <property type="entry name" value="PPE_dom"/>
</dbReference>
<evidence type="ECO:0000313" key="6">
    <source>
        <dbReference type="Proteomes" id="UP001064782"/>
    </source>
</evidence>
<dbReference type="InterPro" id="IPR022171">
    <property type="entry name" value="PPE_C"/>
</dbReference>
<dbReference type="AlphaFoldDB" id="A0A9P3UYG7"/>
<organism evidence="5 6">
    <name type="scientific">Mycobacterium kiyosense</name>
    <dbReference type="NCBI Taxonomy" id="2871094"/>
    <lineage>
        <taxon>Bacteria</taxon>
        <taxon>Bacillati</taxon>
        <taxon>Actinomycetota</taxon>
        <taxon>Actinomycetes</taxon>
        <taxon>Mycobacteriales</taxon>
        <taxon>Mycobacteriaceae</taxon>
        <taxon>Mycobacterium</taxon>
    </lineage>
</organism>
<dbReference type="PANTHER" id="PTHR46766:SF1">
    <property type="entry name" value="GLUTAMINE-RICH PROTEIN 2"/>
    <property type="match status" value="1"/>
</dbReference>
<dbReference type="GeneID" id="83628994"/>
<dbReference type="RefSeq" id="WP_238305724.1">
    <property type="nucleotide sequence ID" value="NZ_BRXE01000115.1"/>
</dbReference>
<gene>
    <name evidence="5" type="primary">PPE44</name>
    <name evidence="5" type="ORF">Mkiyose1413_12100</name>
    <name evidence="4" type="ORF">SRL2020028_53320</name>
</gene>
<sequence length="371" mass="36900">MDFGALPPEVNSALMYAGAGAAPMLAAGAAWNGVAAELSAAASDFEAVITRLTTEEWLSPAARAMAAAAQPFSVWLSCTADCLAFAGEQARASAAAFETAFRATVPPAEVAANRARLTQLTATNTFGQNVSAIAAAEARYGEMWAQDAAAMYGYAASSAAAGRLDALRSPSAVADPAAAPAQQTALAHLVDSGPNAVLSLAAPAASTSPAAVGGIGGIIGLLAWIDGIDHPIFEVVNHVKAVYADFGANFSNIAMPANDDDDDFADIAAAKVAARARLGAPAVPAGATPVVAASGAASSVGRLSVPTGWYVAAPARAGEPTSVGTGWAVPGADDPMDVLPGAPAVVVDGARPVSGPRYGVRPTVMPKHGVV</sequence>
<dbReference type="Pfam" id="PF12484">
    <property type="entry name" value="PPE-SVP"/>
    <property type="match status" value="1"/>
</dbReference>
<keyword evidence="6" id="KW-1185">Reference proteome</keyword>
<dbReference type="PANTHER" id="PTHR46766">
    <property type="entry name" value="GLUTAMINE-RICH PROTEIN 2"/>
    <property type="match status" value="1"/>
</dbReference>
<dbReference type="EMBL" id="BRXE01000115">
    <property type="protein sequence ID" value="GLB86076.1"/>
    <property type="molecule type" value="Genomic_DNA"/>
</dbReference>
<accession>A0A9P3UYG7</accession>
<proteinExistence type="inferred from homology"/>
<reference evidence="5" key="1">
    <citation type="submission" date="2022-08" db="EMBL/GenBank/DDBJ databases">
        <title>Mycobacterium kiyosense sp. nov., scotochromogenic slow-glowing species isolated from respiratory specimens.</title>
        <authorList>
            <person name="Fukano H."/>
            <person name="Kazumi Y."/>
            <person name="Sakagami N."/>
            <person name="Ato M."/>
            <person name="Mitarai S."/>
            <person name="Hoshino Y."/>
        </authorList>
    </citation>
    <scope>NUCLEOTIDE SEQUENCE</scope>
    <source>
        <strain evidence="5">1413</strain>
        <strain evidence="4">SRL2020-028</strain>
    </source>
</reference>
<dbReference type="Gene3D" id="1.20.1260.20">
    <property type="entry name" value="PPE superfamily"/>
    <property type="match status" value="1"/>
</dbReference>
<comment type="caution">
    <text evidence="5">The sequence shown here is derived from an EMBL/GenBank/DDBJ whole genome shotgun (WGS) entry which is preliminary data.</text>
</comment>